<dbReference type="NCBIfam" id="NF046037">
    <property type="entry name" value="carphisopro"/>
    <property type="match status" value="1"/>
</dbReference>
<name>A0A5E5A2I0_9BURK</name>
<dbReference type="GO" id="GO:0003677">
    <property type="term" value="F:DNA binding"/>
    <property type="evidence" value="ECO:0007669"/>
    <property type="project" value="InterPro"/>
</dbReference>
<accession>A0A5E5A2I0</accession>
<evidence type="ECO:0000313" key="2">
    <source>
        <dbReference type="Proteomes" id="UP000383122"/>
    </source>
</evidence>
<dbReference type="InterPro" id="IPR059216">
    <property type="entry name" value="LeuA_carph_isopro_dom"/>
</dbReference>
<dbReference type="Proteomes" id="UP000383122">
    <property type="component" value="Unassembled WGS sequence"/>
</dbReference>
<gene>
    <name evidence="1" type="ORF">PAN31117_02779</name>
</gene>
<proteinExistence type="predicted"/>
<dbReference type="SUPFAM" id="SSF47413">
    <property type="entry name" value="lambda repressor-like DNA-binding domains"/>
    <property type="match status" value="1"/>
</dbReference>
<reference evidence="1 2" key="1">
    <citation type="submission" date="2019-08" db="EMBL/GenBank/DDBJ databases">
        <authorList>
            <person name="Peeters C."/>
        </authorList>
    </citation>
    <scope>NUCLEOTIDE SEQUENCE [LARGE SCALE GENOMIC DNA]</scope>
    <source>
        <strain evidence="1 2">LMG 31117</strain>
    </source>
</reference>
<dbReference type="Gene3D" id="1.10.260.40">
    <property type="entry name" value="lambda repressor-like DNA-binding domains"/>
    <property type="match status" value="1"/>
</dbReference>
<dbReference type="AlphaFoldDB" id="A0A5E5A2I0"/>
<dbReference type="OrthoDB" id="7011085at2"/>
<evidence type="ECO:0000313" key="1">
    <source>
        <dbReference type="EMBL" id="VVE67829.1"/>
    </source>
</evidence>
<protein>
    <submittedName>
        <fullName evidence="1">XRE family transcriptional regulator</fullName>
    </submittedName>
</protein>
<dbReference type="InterPro" id="IPR010982">
    <property type="entry name" value="Lambda_DNA-bd_dom_sf"/>
</dbReference>
<dbReference type="EMBL" id="CABPSP010000007">
    <property type="protein sequence ID" value="VVE67829.1"/>
    <property type="molecule type" value="Genomic_DNA"/>
</dbReference>
<organism evidence="1 2">
    <name type="scientific">Pandoraea anapnoica</name>
    <dbReference type="NCBI Taxonomy" id="2508301"/>
    <lineage>
        <taxon>Bacteria</taxon>
        <taxon>Pseudomonadati</taxon>
        <taxon>Pseudomonadota</taxon>
        <taxon>Betaproteobacteria</taxon>
        <taxon>Burkholderiales</taxon>
        <taxon>Burkholderiaceae</taxon>
        <taxon>Pandoraea</taxon>
    </lineage>
</organism>
<keyword evidence="2" id="KW-1185">Reference proteome</keyword>
<sequence length="121" mass="13186">MFSRKIMGKCGERLLEEVERLGGVSTVAKMLGAARNTVYNWVEKGNIPLNKLEDLAAFGGDTVYILTGQRQHMEPSAMTPRESAMLTDFRSASPEGQEAVEMTLKAVVRKCGPKAKPSKAA</sequence>
<dbReference type="RefSeq" id="WP_150738676.1">
    <property type="nucleotide sequence ID" value="NZ_CABPSP010000007.1"/>
</dbReference>